<name>A0AAW9RBX9_9GAMM</name>
<dbReference type="PANTHER" id="PTHR33231">
    <property type="entry name" value="30S RIBOSOMAL PROTEIN"/>
    <property type="match status" value="1"/>
</dbReference>
<reference evidence="6 7" key="1">
    <citation type="submission" date="2024-02" db="EMBL/GenBank/DDBJ databases">
        <title>A novel Wenzhouxiangellaceae bacterium, isolated from coastal sediments.</title>
        <authorList>
            <person name="Du Z.-J."/>
            <person name="Ye Y.-Q."/>
            <person name="Zhang X.-Y."/>
        </authorList>
    </citation>
    <scope>NUCLEOTIDE SEQUENCE [LARGE SCALE GENOMIC DNA]</scope>
    <source>
        <strain evidence="6 7">CH-27</strain>
    </source>
</reference>
<dbReference type="InterPro" id="IPR003489">
    <property type="entry name" value="RHF/RaiA"/>
</dbReference>
<keyword evidence="1" id="KW-0810">Translation regulation</keyword>
<dbReference type="Pfam" id="PF02482">
    <property type="entry name" value="Ribosomal_S30AE"/>
    <property type="match status" value="1"/>
</dbReference>
<dbReference type="GO" id="GO:0022627">
    <property type="term" value="C:cytosolic small ribosomal subunit"/>
    <property type="evidence" value="ECO:0007669"/>
    <property type="project" value="TreeGrafter"/>
</dbReference>
<evidence type="ECO:0000313" key="7">
    <source>
        <dbReference type="Proteomes" id="UP001359886"/>
    </source>
</evidence>
<keyword evidence="7" id="KW-1185">Reference proteome</keyword>
<dbReference type="InterPro" id="IPR036567">
    <property type="entry name" value="RHF-like"/>
</dbReference>
<dbReference type="EMBL" id="JAZHOG010000016">
    <property type="protein sequence ID" value="MEJ8569642.1"/>
    <property type="molecule type" value="Genomic_DNA"/>
</dbReference>
<dbReference type="NCBIfam" id="TIGR00741">
    <property type="entry name" value="yfiA"/>
    <property type="match status" value="1"/>
</dbReference>
<evidence type="ECO:0000256" key="1">
    <source>
        <dbReference type="ARBA" id="ARBA00022845"/>
    </source>
</evidence>
<comment type="caution">
    <text evidence="6">The sequence shown here is derived from an EMBL/GenBank/DDBJ whole genome shotgun (WGS) entry which is preliminary data.</text>
</comment>
<evidence type="ECO:0000256" key="4">
    <source>
        <dbReference type="ARBA" id="ARBA00041148"/>
    </source>
</evidence>
<dbReference type="Proteomes" id="UP001359886">
    <property type="component" value="Unassembled WGS sequence"/>
</dbReference>
<accession>A0AAW9RBX9</accession>
<dbReference type="InterPro" id="IPR050574">
    <property type="entry name" value="HPF/YfiA_ribosome-assoc"/>
</dbReference>
<dbReference type="SUPFAM" id="SSF69754">
    <property type="entry name" value="Ribosome binding protein Y (YfiA homologue)"/>
    <property type="match status" value="1"/>
</dbReference>
<dbReference type="AlphaFoldDB" id="A0AAW9RBX9"/>
<sequence length="107" mass="12045">MQVNVTGHHVEVTPALRAYVTEKMQRISRHFDHVISIHVVLNVEKHVQLAEATLHAAGKSLFANSSDDDMYAAIDGLVDKLDKQVRRYKDKLTDHQVSRDERAASLG</sequence>
<comment type="similarity">
    <text evidence="2">Belongs to the HPF/YfiA ribosome-associated protein family. Short HPF subfamily.</text>
</comment>
<proteinExistence type="inferred from homology"/>
<evidence type="ECO:0000256" key="2">
    <source>
        <dbReference type="ARBA" id="ARBA00038434"/>
    </source>
</evidence>
<evidence type="ECO:0000256" key="5">
    <source>
        <dbReference type="ARBA" id="ARBA00041319"/>
    </source>
</evidence>
<organism evidence="6 7">
    <name type="scientific">Elongatibacter sediminis</name>
    <dbReference type="NCBI Taxonomy" id="3119006"/>
    <lineage>
        <taxon>Bacteria</taxon>
        <taxon>Pseudomonadati</taxon>
        <taxon>Pseudomonadota</taxon>
        <taxon>Gammaproteobacteria</taxon>
        <taxon>Chromatiales</taxon>
        <taxon>Wenzhouxiangellaceae</taxon>
        <taxon>Elongatibacter</taxon>
    </lineage>
</organism>
<dbReference type="PANTHER" id="PTHR33231:SF1">
    <property type="entry name" value="30S RIBOSOMAL PROTEIN"/>
    <property type="match status" value="1"/>
</dbReference>
<dbReference type="Gene3D" id="3.30.160.100">
    <property type="entry name" value="Ribosome hibernation promotion factor-like"/>
    <property type="match status" value="1"/>
</dbReference>
<dbReference type="GO" id="GO:0043024">
    <property type="term" value="F:ribosomal small subunit binding"/>
    <property type="evidence" value="ECO:0007669"/>
    <property type="project" value="TreeGrafter"/>
</dbReference>
<dbReference type="FunFam" id="3.30.160.100:FF:000001">
    <property type="entry name" value="Ribosome hibernation promoting factor"/>
    <property type="match status" value="1"/>
</dbReference>
<dbReference type="RefSeq" id="WP_354696967.1">
    <property type="nucleotide sequence ID" value="NZ_JAZHOG010000016.1"/>
</dbReference>
<evidence type="ECO:0000256" key="3">
    <source>
        <dbReference type="ARBA" id="ARBA00038695"/>
    </source>
</evidence>
<dbReference type="GO" id="GO:0045900">
    <property type="term" value="P:negative regulation of translational elongation"/>
    <property type="evidence" value="ECO:0007669"/>
    <property type="project" value="TreeGrafter"/>
</dbReference>
<evidence type="ECO:0000313" key="6">
    <source>
        <dbReference type="EMBL" id="MEJ8569642.1"/>
    </source>
</evidence>
<gene>
    <name evidence="6" type="primary">raiA</name>
    <name evidence="6" type="ORF">V3330_18585</name>
</gene>
<protein>
    <recommendedName>
        <fullName evidence="4">Ribosome hibernation promoting factor</fullName>
    </recommendedName>
    <alternativeName>
        <fullName evidence="5">Hibernation factor HPF</fullName>
    </alternativeName>
</protein>
<comment type="subunit">
    <text evidence="3">Associates exclusively with 100S ribosomes, which are dimers of 70S ribosomes.</text>
</comment>
<dbReference type="CDD" id="cd00552">
    <property type="entry name" value="RaiA"/>
    <property type="match status" value="1"/>
</dbReference>